<dbReference type="Proteomes" id="UP001549313">
    <property type="component" value="Unassembled WGS sequence"/>
</dbReference>
<dbReference type="InterPro" id="IPR001375">
    <property type="entry name" value="Peptidase_S9_cat"/>
</dbReference>
<dbReference type="SUPFAM" id="SSF82171">
    <property type="entry name" value="DPP6 N-terminal domain-like"/>
    <property type="match status" value="1"/>
</dbReference>
<evidence type="ECO:0000256" key="1">
    <source>
        <dbReference type="ARBA" id="ARBA00022801"/>
    </source>
</evidence>
<accession>A0ABV2RCP1</accession>
<dbReference type="Gene3D" id="3.40.50.1820">
    <property type="entry name" value="alpha/beta hydrolase"/>
    <property type="match status" value="1"/>
</dbReference>
<evidence type="ECO:0000313" key="4">
    <source>
        <dbReference type="Proteomes" id="UP001549313"/>
    </source>
</evidence>
<dbReference type="GO" id="GO:0004177">
    <property type="term" value="F:aminopeptidase activity"/>
    <property type="evidence" value="ECO:0007669"/>
    <property type="project" value="UniProtKB-KW"/>
</dbReference>
<name>A0ABV2RCP1_9CAUL</name>
<feature type="domain" description="Peptidase S9 prolyl oligopeptidase catalytic" evidence="2">
    <location>
        <begin position="458"/>
        <end position="672"/>
    </location>
</feature>
<evidence type="ECO:0000259" key="2">
    <source>
        <dbReference type="Pfam" id="PF00326"/>
    </source>
</evidence>
<dbReference type="InterPro" id="IPR029058">
    <property type="entry name" value="AB_hydrolase_fold"/>
</dbReference>
<protein>
    <submittedName>
        <fullName evidence="3">Dipeptidyl aminopeptidase/acylaminoacyl peptidase</fullName>
    </submittedName>
</protein>
<dbReference type="SUPFAM" id="SSF53474">
    <property type="entry name" value="alpha/beta-Hydrolases"/>
    <property type="match status" value="1"/>
</dbReference>
<organism evidence="3 4">
    <name type="scientific">Brevundimonas faecalis</name>
    <dbReference type="NCBI Taxonomy" id="947378"/>
    <lineage>
        <taxon>Bacteria</taxon>
        <taxon>Pseudomonadati</taxon>
        <taxon>Pseudomonadota</taxon>
        <taxon>Alphaproteobacteria</taxon>
        <taxon>Caulobacterales</taxon>
        <taxon>Caulobacteraceae</taxon>
        <taxon>Brevundimonas</taxon>
    </lineage>
</organism>
<dbReference type="EMBL" id="JBEPTF010000002">
    <property type="protein sequence ID" value="MET4684048.1"/>
    <property type="molecule type" value="Genomic_DNA"/>
</dbReference>
<keyword evidence="1" id="KW-0378">Hydrolase</keyword>
<evidence type="ECO:0000313" key="3">
    <source>
        <dbReference type="EMBL" id="MET4684048.1"/>
    </source>
</evidence>
<reference evidence="3 4" key="1">
    <citation type="submission" date="2024-06" db="EMBL/GenBank/DDBJ databases">
        <title>Sorghum-associated microbial communities from plants grown in Nebraska, USA.</title>
        <authorList>
            <person name="Schachtman D."/>
        </authorList>
    </citation>
    <scope>NUCLEOTIDE SEQUENCE [LARGE SCALE GENOMIC DNA]</scope>
    <source>
        <strain evidence="3 4">2814</strain>
    </source>
</reference>
<dbReference type="Pfam" id="PF00326">
    <property type="entry name" value="Peptidase_S9"/>
    <property type="match status" value="1"/>
</dbReference>
<keyword evidence="3" id="KW-0031">Aminopeptidase</keyword>
<sequence>MTIQTTSHAAALSRRGALGLGAGLIAVLWGMGRSHAATSAYPLADFFAQAKTRAVVLSPSGDRIAVLEQHGAADDPRGLILLFDAVDPARPVRRIELGSLKVEWLDWANEQRLLAGVVIKKTVPGAKPIGSLTPGAAQTVTARRVVSLDTAGGDPVVLFETDAARMRRSQDMGAVIDLLPEDPDHVLMVAWEVEGVMGLHKVNINTGRAERLERGNFATVGWRTHNGVAVLRRDVNPRRTVETLYARAPGESEWKFMRRTRIVDKPDLSWVAGGDNIDTVLVSTRAEGEDVETIREMNLHTLAFGPPMQPRAGRDVLYGLLDDRRRYVGAAYYGDRLEYEFAEPGLAAHHRAMNRFFDDDCDVHLVQISPDRSRIVAYVDGPREPGAWYLYDKTARSMTNMGARLVLDPQRLGHCRLLKIGTRDGAEIEAYLTSPPGGTPGPLVVLPHGGPEVRDQRRFDRQVQVLAAQGWWVLQPNFRGSGGYGLDFAKQGWRRWGERMQEDIEDAVAHVVRDKGLDAERVAIMGTSYGGYAALMGAVRRPDLYKAAISICGVSDLPDMLAWEKRDDETPTKEIFDFWKKRIGDPEVDGPMLEAASPRRRAAEIACPVLLVHGVNDEIVPIVQSRIMNRALRGAGKSVDHVEVPDAGHGDWEDKVEKELMERYVALLRRAFA</sequence>
<dbReference type="PANTHER" id="PTHR42776">
    <property type="entry name" value="SERINE PEPTIDASE S9 FAMILY MEMBER"/>
    <property type="match status" value="1"/>
</dbReference>
<comment type="caution">
    <text evidence="3">The sequence shown here is derived from an EMBL/GenBank/DDBJ whole genome shotgun (WGS) entry which is preliminary data.</text>
</comment>
<keyword evidence="4" id="KW-1185">Reference proteome</keyword>
<keyword evidence="3" id="KW-0645">Protease</keyword>
<gene>
    <name evidence="3" type="ORF">ABIE19_001978</name>
</gene>
<proteinExistence type="predicted"/>
<dbReference type="PANTHER" id="PTHR42776:SF27">
    <property type="entry name" value="DIPEPTIDYL PEPTIDASE FAMILY MEMBER 6"/>
    <property type="match status" value="1"/>
</dbReference>